<sequence length="240" mass="26434">MASLQLTSILSSYTPLDMDPVPPTSYSSFVLDVFKRTKPSKSDSDSAPSTTTAPLINQAILRHSLGLASSFLITDLTTNPENGYSTWLTGFSNLVDIVVVLHTRNDLELETMSEASKACSECWTAAGAWKGMEDCRVGVRTIAGKLRKLLDEGGRTYRGEPVSILVYYLPASDYQRVADCFTKACDLIDTNFEQPITDDRRMTIIKIVGSRTLVTLCRAVYIIYLLTNGEVDLIILESAL</sequence>
<comment type="caution">
    <text evidence="1">The sequence shown here is derived from an EMBL/GenBank/DDBJ whole genome shotgun (WGS) entry which is preliminary data.</text>
</comment>
<dbReference type="Proteomes" id="UP000629468">
    <property type="component" value="Unassembled WGS sequence"/>
</dbReference>
<evidence type="ECO:0000313" key="2">
    <source>
        <dbReference type="Proteomes" id="UP000629468"/>
    </source>
</evidence>
<evidence type="ECO:0000313" key="1">
    <source>
        <dbReference type="EMBL" id="KAF7776660.1"/>
    </source>
</evidence>
<dbReference type="EMBL" id="JABXXO010000006">
    <property type="protein sequence ID" value="KAF7776660.1"/>
    <property type="molecule type" value="Genomic_DNA"/>
</dbReference>
<reference evidence="1 2" key="1">
    <citation type="journal article" name="Sci. Rep.">
        <title>Telomere-to-telomere assembled and centromere annotated genomes of the two main subspecies of the button mushroom Agaricus bisporus reveal especially polymorphic chromosome ends.</title>
        <authorList>
            <person name="Sonnenberg A.S.M."/>
            <person name="Sedaghat-Telgerd N."/>
            <person name="Lavrijssen B."/>
            <person name="Ohm R.A."/>
            <person name="Hendrickx P.M."/>
            <person name="Scholtmeijer K."/>
            <person name="Baars J.J.P."/>
            <person name="van Peer A."/>
        </authorList>
    </citation>
    <scope>NUCLEOTIDE SEQUENCE [LARGE SCALE GENOMIC DNA]</scope>
    <source>
        <strain evidence="1 2">H119_p4</strain>
    </source>
</reference>
<protein>
    <submittedName>
        <fullName evidence="1">Uncharacterized protein</fullName>
    </submittedName>
</protein>
<name>A0A8H7F4D5_AGABI</name>
<proteinExistence type="predicted"/>
<dbReference type="AlphaFoldDB" id="A0A8H7F4D5"/>
<accession>A0A8H7F4D5</accession>
<organism evidence="1 2">
    <name type="scientific">Agaricus bisporus var. burnettii</name>
    <dbReference type="NCBI Taxonomy" id="192524"/>
    <lineage>
        <taxon>Eukaryota</taxon>
        <taxon>Fungi</taxon>
        <taxon>Dikarya</taxon>
        <taxon>Basidiomycota</taxon>
        <taxon>Agaricomycotina</taxon>
        <taxon>Agaricomycetes</taxon>
        <taxon>Agaricomycetidae</taxon>
        <taxon>Agaricales</taxon>
        <taxon>Agaricineae</taxon>
        <taxon>Agaricaceae</taxon>
        <taxon>Agaricus</taxon>
    </lineage>
</organism>
<gene>
    <name evidence="1" type="ORF">Agabi119p4_5053</name>
</gene>